<dbReference type="Gene3D" id="2.120.10.80">
    <property type="entry name" value="Kelch-type beta propeller"/>
    <property type="match status" value="1"/>
</dbReference>
<evidence type="ECO:0000313" key="1">
    <source>
        <dbReference type="EMBL" id="EMS65799.1"/>
    </source>
</evidence>
<evidence type="ECO:0008006" key="2">
    <source>
        <dbReference type="Google" id="ProtNLM"/>
    </source>
</evidence>
<sequence>MALPPTKSRPTPILSNDITEAIFLRIRPNEAESLVRVSLTSKFWSSRLSGSSFCSQYVERHGNTPLLGFFCRWPELYEPKGEDTVGPFVSTSLLHPPYPDDMAEMDCAMDCRHGRALLADLYADPDPVKFLIWDPITGRRRILVAPREYDSRHAAVICADSACKHLACHEGNSKVVFVGVEHVGAAGFQAQASAYVYSTETGQWSQPSPLLHLNASAAVLQNPSVLVNDKLYFVLKYDEDDLEDGDDTIDILMYDLTSHSLAVIDAPTRDLSISSDFILLAMENGALGFASLGWSSIHLWSQQMGPEGLLEWTAPTIVEHRNPNAHQEIPNEATEILGSFEGRDILIVDTNLGIYKFNLKSLEYEKIWKKEVFFRHSSVSALQFMETGRCCSHPAALL</sequence>
<proteinExistence type="predicted"/>
<dbReference type="InterPro" id="IPR015915">
    <property type="entry name" value="Kelch-typ_b-propeller"/>
</dbReference>
<dbReference type="SUPFAM" id="SSF81383">
    <property type="entry name" value="F-box domain"/>
    <property type="match status" value="1"/>
</dbReference>
<dbReference type="eggNOG" id="ENOG502SKDB">
    <property type="taxonomic scope" value="Eukaryota"/>
</dbReference>
<gene>
    <name evidence="1" type="ORF">TRIUR3_17746</name>
</gene>
<accession>M8AXG0</accession>
<name>M8AXG0_TRIUA</name>
<dbReference type="EMBL" id="KD039387">
    <property type="protein sequence ID" value="EMS65799.1"/>
    <property type="molecule type" value="Genomic_DNA"/>
</dbReference>
<dbReference type="AlphaFoldDB" id="M8AXG0"/>
<protein>
    <recommendedName>
        <fullName evidence="2">F-box domain-containing protein</fullName>
    </recommendedName>
</protein>
<dbReference type="PANTHER" id="PTHR32133">
    <property type="entry name" value="OS07G0120400 PROTEIN"/>
    <property type="match status" value="1"/>
</dbReference>
<reference evidence="1" key="1">
    <citation type="journal article" date="2013" name="Nature">
        <title>Draft genome of the wheat A-genome progenitor Triticum urartu.</title>
        <authorList>
            <person name="Ling H.Q."/>
            <person name="Zhao S."/>
            <person name="Liu D."/>
            <person name="Wang J."/>
            <person name="Sun H."/>
            <person name="Zhang C."/>
            <person name="Fan H."/>
            <person name="Li D."/>
            <person name="Dong L."/>
            <person name="Tao Y."/>
            <person name="Gao C."/>
            <person name="Wu H."/>
            <person name="Li Y."/>
            <person name="Cui Y."/>
            <person name="Guo X."/>
            <person name="Zheng S."/>
            <person name="Wang B."/>
            <person name="Yu K."/>
            <person name="Liang Q."/>
            <person name="Yang W."/>
            <person name="Lou X."/>
            <person name="Chen J."/>
            <person name="Feng M."/>
            <person name="Jian J."/>
            <person name="Zhang X."/>
            <person name="Luo G."/>
            <person name="Jiang Y."/>
            <person name="Liu J."/>
            <person name="Wang Z."/>
            <person name="Sha Y."/>
            <person name="Zhang B."/>
            <person name="Wu H."/>
            <person name="Tang D."/>
            <person name="Shen Q."/>
            <person name="Xue P."/>
            <person name="Zou S."/>
            <person name="Wang X."/>
            <person name="Liu X."/>
            <person name="Wang F."/>
            <person name="Yang Y."/>
            <person name="An X."/>
            <person name="Dong Z."/>
            <person name="Zhang K."/>
            <person name="Zhang X."/>
            <person name="Luo M.C."/>
            <person name="Dvorak J."/>
            <person name="Tong Y."/>
            <person name="Wang J."/>
            <person name="Yang H."/>
            <person name="Li Z."/>
            <person name="Wang D."/>
            <person name="Zhang A."/>
            <person name="Wang J."/>
        </authorList>
    </citation>
    <scope>NUCLEOTIDE SEQUENCE</scope>
</reference>
<dbReference type="InterPro" id="IPR011043">
    <property type="entry name" value="Gal_Oxase/kelch_b-propeller"/>
</dbReference>
<organism evidence="1">
    <name type="scientific">Triticum urartu</name>
    <name type="common">Red wild einkorn</name>
    <name type="synonym">Crithodium urartu</name>
    <dbReference type="NCBI Taxonomy" id="4572"/>
    <lineage>
        <taxon>Eukaryota</taxon>
        <taxon>Viridiplantae</taxon>
        <taxon>Streptophyta</taxon>
        <taxon>Embryophyta</taxon>
        <taxon>Tracheophyta</taxon>
        <taxon>Spermatophyta</taxon>
        <taxon>Magnoliopsida</taxon>
        <taxon>Liliopsida</taxon>
        <taxon>Poales</taxon>
        <taxon>Poaceae</taxon>
        <taxon>BOP clade</taxon>
        <taxon>Pooideae</taxon>
        <taxon>Triticodae</taxon>
        <taxon>Triticeae</taxon>
        <taxon>Triticinae</taxon>
        <taxon>Triticum</taxon>
    </lineage>
</organism>
<dbReference type="SUPFAM" id="SSF50965">
    <property type="entry name" value="Galactose oxidase, central domain"/>
    <property type="match status" value="1"/>
</dbReference>
<dbReference type="InterPro" id="IPR036047">
    <property type="entry name" value="F-box-like_dom_sf"/>
</dbReference>
<dbReference type="PANTHER" id="PTHR32133:SF386">
    <property type="entry name" value="F-BOX DOMAIN-CONTAINING PROTEIN"/>
    <property type="match status" value="1"/>
</dbReference>